<accession>A0A5N0YXB5</accession>
<evidence type="ECO:0000313" key="2">
    <source>
        <dbReference type="Proteomes" id="UP000326078"/>
    </source>
</evidence>
<organism evidence="1 2">
    <name type="scientific">Enterococcus durans</name>
    <dbReference type="NCBI Taxonomy" id="53345"/>
    <lineage>
        <taxon>Bacteria</taxon>
        <taxon>Bacillati</taxon>
        <taxon>Bacillota</taxon>
        <taxon>Bacilli</taxon>
        <taxon>Lactobacillales</taxon>
        <taxon>Enterococcaceae</taxon>
        <taxon>Enterococcus</taxon>
    </lineage>
</organism>
<dbReference type="AlphaFoldDB" id="A0A5N0YXB5"/>
<gene>
    <name evidence="1" type="ORF">F6X95_03990</name>
</gene>
<dbReference type="RefSeq" id="WP_137238930.1">
    <property type="nucleotide sequence ID" value="NZ_PTWL01000009.1"/>
</dbReference>
<dbReference type="Proteomes" id="UP000326078">
    <property type="component" value="Unassembled WGS sequence"/>
</dbReference>
<sequence length="64" mass="7468">MDKLILISGDKKDTKEFFANHPDAKVVLEQETQNRTYGFGWYIDDIRLTLSFNKNLDFGKSLIE</sequence>
<protein>
    <submittedName>
        <fullName evidence="1">Uncharacterized protein</fullName>
    </submittedName>
</protein>
<name>A0A5N0YXB5_9ENTE</name>
<evidence type="ECO:0000313" key="1">
    <source>
        <dbReference type="EMBL" id="KAA9207123.1"/>
    </source>
</evidence>
<proteinExistence type="predicted"/>
<comment type="caution">
    <text evidence="1">The sequence shown here is derived from an EMBL/GenBank/DDBJ whole genome shotgun (WGS) entry which is preliminary data.</text>
</comment>
<dbReference type="EMBL" id="VYUT01000004">
    <property type="protein sequence ID" value="KAA9207123.1"/>
    <property type="molecule type" value="Genomic_DNA"/>
</dbReference>
<reference evidence="1 2" key="1">
    <citation type="submission" date="2019-09" db="EMBL/GenBank/DDBJ databases">
        <title>Vancomyinc resistant enterococci isolated from farm animals in Switzerland.</title>
        <authorList>
            <person name="Stevens M.J.A."/>
            <person name="Stephan R."/>
            <person name="Morach M."/>
            <person name="Nuesch-Inderbinen M."/>
        </authorList>
    </citation>
    <scope>NUCLEOTIDE SEQUENCE [LARGE SCALE GENOMIC DNA]</scope>
    <source>
        <strain evidence="1 2">GH27</strain>
    </source>
</reference>